<evidence type="ECO:0000313" key="1">
    <source>
        <dbReference type="EMBL" id="QJF02659.1"/>
    </source>
</evidence>
<gene>
    <name evidence="1" type="ORF">R7A2020_17850</name>
</gene>
<accession>A0ABX6MUF7</accession>
<dbReference type="Proteomes" id="UP000500892">
    <property type="component" value="Chromosome"/>
</dbReference>
<keyword evidence="2" id="KW-1185">Reference proteome</keyword>
<dbReference type="EMBL" id="CP051772">
    <property type="protein sequence ID" value="QJF02659.1"/>
    <property type="molecule type" value="Genomic_DNA"/>
</dbReference>
<evidence type="ECO:0000313" key="2">
    <source>
        <dbReference type="Proteomes" id="UP000500892"/>
    </source>
</evidence>
<proteinExistence type="predicted"/>
<dbReference type="GeneID" id="66683868"/>
<sequence length="51" mass="5566">MAASPTPILQRWILAKIANDGVFLPVTIRGVEERTKSQLLGFSSDERPAGQ</sequence>
<reference evidence="1 2" key="1">
    <citation type="submission" date="2020-04" db="EMBL/GenBank/DDBJ databases">
        <title>Mesorhizobium japonicum R7A epigenetic regulation of quorum sensing and ICE transfer.</title>
        <authorList>
            <person name="Ramsay J.P."/>
            <person name="Colombi E."/>
            <person name="Perry B.J."/>
            <person name="Staltari A."/>
        </authorList>
    </citation>
    <scope>NUCLEOTIDE SEQUENCE [LARGE SCALE GENOMIC DNA]</scope>
    <source>
        <strain evidence="1 2">R7A</strain>
    </source>
</reference>
<organism evidence="1 2">
    <name type="scientific">Mesorhizobium japonicum R7A</name>
    <dbReference type="NCBI Taxonomy" id="935547"/>
    <lineage>
        <taxon>Bacteria</taxon>
        <taxon>Pseudomonadati</taxon>
        <taxon>Pseudomonadota</taxon>
        <taxon>Alphaproteobacteria</taxon>
        <taxon>Hyphomicrobiales</taxon>
        <taxon>Phyllobacteriaceae</taxon>
        <taxon>Mesorhizobium</taxon>
    </lineage>
</organism>
<protein>
    <submittedName>
        <fullName evidence="1">Uncharacterized protein</fullName>
    </submittedName>
</protein>
<dbReference type="RefSeq" id="WP_155767006.1">
    <property type="nucleotide sequence ID" value="NZ_CP033366.1"/>
</dbReference>
<name>A0ABX6MUF7_9HYPH</name>